<dbReference type="EMBL" id="BLLF01001146">
    <property type="protein sequence ID" value="GFH17427.1"/>
    <property type="molecule type" value="Genomic_DNA"/>
</dbReference>
<dbReference type="CDD" id="cd18795">
    <property type="entry name" value="SF2_C_Ski2"/>
    <property type="match status" value="1"/>
</dbReference>
<dbReference type="InterPro" id="IPR001650">
    <property type="entry name" value="Helicase_C-like"/>
</dbReference>
<dbReference type="Pfam" id="PF00271">
    <property type="entry name" value="Helicase_C"/>
    <property type="match status" value="1"/>
</dbReference>
<organism evidence="7 8">
    <name type="scientific">Haematococcus lacustris</name>
    <name type="common">Green alga</name>
    <name type="synonym">Haematococcus pluvialis</name>
    <dbReference type="NCBI Taxonomy" id="44745"/>
    <lineage>
        <taxon>Eukaryota</taxon>
        <taxon>Viridiplantae</taxon>
        <taxon>Chlorophyta</taxon>
        <taxon>core chlorophytes</taxon>
        <taxon>Chlorophyceae</taxon>
        <taxon>CS clade</taxon>
        <taxon>Chlamydomonadales</taxon>
        <taxon>Haematococcaceae</taxon>
        <taxon>Haematococcus</taxon>
    </lineage>
</organism>
<gene>
    <name evidence="7" type="ORF">HaLaN_14064</name>
</gene>
<comment type="catalytic activity">
    <reaction evidence="5">
        <text>ATP + H2O = ADP + phosphate + H(+)</text>
        <dbReference type="Rhea" id="RHEA:13065"/>
        <dbReference type="ChEBI" id="CHEBI:15377"/>
        <dbReference type="ChEBI" id="CHEBI:15378"/>
        <dbReference type="ChEBI" id="CHEBI:30616"/>
        <dbReference type="ChEBI" id="CHEBI:43474"/>
        <dbReference type="ChEBI" id="CHEBI:456216"/>
        <dbReference type="EC" id="5.6.2.4"/>
    </reaction>
</comment>
<dbReference type="InterPro" id="IPR046931">
    <property type="entry name" value="HTH_61"/>
</dbReference>
<evidence type="ECO:0000256" key="1">
    <source>
        <dbReference type="ARBA" id="ARBA00022741"/>
    </source>
</evidence>
<feature type="non-terminal residue" evidence="7">
    <location>
        <position position="347"/>
    </location>
</feature>
<evidence type="ECO:0000256" key="3">
    <source>
        <dbReference type="ARBA" id="ARBA00022806"/>
    </source>
</evidence>
<dbReference type="InterPro" id="IPR027417">
    <property type="entry name" value="P-loop_NTPase"/>
</dbReference>
<dbReference type="InterPro" id="IPR048960">
    <property type="entry name" value="POLQ-like_helical"/>
</dbReference>
<name>A0A699Z460_HAELA</name>
<dbReference type="PANTHER" id="PTHR47961">
    <property type="entry name" value="DNA POLYMERASE THETA, PUTATIVE (AFU_ORTHOLOGUE AFUA_1G05260)-RELATED"/>
    <property type="match status" value="1"/>
</dbReference>
<dbReference type="Pfam" id="PF20470">
    <property type="entry name" value="HTH_61"/>
    <property type="match status" value="1"/>
</dbReference>
<accession>A0A699Z460</accession>
<dbReference type="InterPro" id="IPR050474">
    <property type="entry name" value="Hel308_SKI2-like"/>
</dbReference>
<proteinExistence type="predicted"/>
<feature type="domain" description="Helicase C-terminal" evidence="6">
    <location>
        <begin position="71"/>
        <end position="226"/>
    </location>
</feature>
<dbReference type="SUPFAM" id="SSF52540">
    <property type="entry name" value="P-loop containing nucleoside triphosphate hydrolases"/>
    <property type="match status" value="1"/>
</dbReference>
<dbReference type="Proteomes" id="UP000485058">
    <property type="component" value="Unassembled WGS sequence"/>
</dbReference>
<keyword evidence="3" id="KW-0347">Helicase</keyword>
<evidence type="ECO:0000313" key="7">
    <source>
        <dbReference type="EMBL" id="GFH17427.1"/>
    </source>
</evidence>
<keyword evidence="8" id="KW-1185">Reference proteome</keyword>
<reference evidence="7 8" key="1">
    <citation type="submission" date="2020-02" db="EMBL/GenBank/DDBJ databases">
        <title>Draft genome sequence of Haematococcus lacustris strain NIES-144.</title>
        <authorList>
            <person name="Morimoto D."/>
            <person name="Nakagawa S."/>
            <person name="Yoshida T."/>
            <person name="Sawayama S."/>
        </authorList>
    </citation>
    <scope>NUCLEOTIDE SEQUENCE [LARGE SCALE GENOMIC DNA]</scope>
    <source>
        <strain evidence="7 8">NIES-144</strain>
    </source>
</reference>
<dbReference type="Gene3D" id="1.10.3380.30">
    <property type="match status" value="1"/>
</dbReference>
<sequence length="347" mass="36140">MQPDSPLNKEWAMQGKSGVKAAWKALDGLLRSLPQVSPNAVQEALAGIPMPGPGFTSASGQLALLTNTGGSITGAASPMPGSRAAVLQELRQLQGGGDATLTAVMAKGVAFHHRGLMPEECHLVEAAYSSGAVSVLCCTSTMAVGVNLPARRVIFRHAFVGLQTNPIDVATYRQMSGRAGRAGIDDAGESILVACGAFSAAKLASLITSDSAPINSCLVEGKRGMKRAMLEVVVSGAVSSAGDVSRYIQCTLLAATHDFQAEVASATKTALKWLVEQKFVTWDTITSTYVPSPLGKATLASGMDPADALLVKQDLATAREAFVMATDLHLTYLVAPARLDDISIDWA</sequence>
<evidence type="ECO:0000256" key="4">
    <source>
        <dbReference type="ARBA" id="ARBA00022840"/>
    </source>
</evidence>
<evidence type="ECO:0000259" key="6">
    <source>
        <dbReference type="PROSITE" id="PS51194"/>
    </source>
</evidence>
<keyword evidence="2" id="KW-0378">Hydrolase</keyword>
<dbReference type="Gene3D" id="3.40.50.300">
    <property type="entry name" value="P-loop containing nucleotide triphosphate hydrolases"/>
    <property type="match status" value="1"/>
</dbReference>
<evidence type="ECO:0000313" key="8">
    <source>
        <dbReference type="Proteomes" id="UP000485058"/>
    </source>
</evidence>
<dbReference type="Pfam" id="PF21099">
    <property type="entry name" value="POLQ_helical"/>
    <property type="match status" value="1"/>
</dbReference>
<comment type="caution">
    <text evidence="7">The sequence shown here is derived from an EMBL/GenBank/DDBJ whole genome shotgun (WGS) entry which is preliminary data.</text>
</comment>
<dbReference type="GO" id="GO:0016787">
    <property type="term" value="F:hydrolase activity"/>
    <property type="evidence" value="ECO:0007669"/>
    <property type="project" value="UniProtKB-KW"/>
</dbReference>
<keyword evidence="1" id="KW-0547">Nucleotide-binding</keyword>
<dbReference type="PROSITE" id="PS51194">
    <property type="entry name" value="HELICASE_CTER"/>
    <property type="match status" value="1"/>
</dbReference>
<dbReference type="GO" id="GO:0005524">
    <property type="term" value="F:ATP binding"/>
    <property type="evidence" value="ECO:0007669"/>
    <property type="project" value="UniProtKB-KW"/>
</dbReference>
<dbReference type="PANTHER" id="PTHR47961:SF6">
    <property type="entry name" value="DNA-DIRECTED DNA POLYMERASE"/>
    <property type="match status" value="1"/>
</dbReference>
<dbReference type="AlphaFoldDB" id="A0A699Z460"/>
<dbReference type="GO" id="GO:0043138">
    <property type="term" value="F:3'-5' DNA helicase activity"/>
    <property type="evidence" value="ECO:0007669"/>
    <property type="project" value="UniProtKB-EC"/>
</dbReference>
<keyword evidence="4" id="KW-0067">ATP-binding</keyword>
<evidence type="ECO:0000256" key="5">
    <source>
        <dbReference type="ARBA" id="ARBA00048988"/>
    </source>
</evidence>
<protein>
    <recommendedName>
        <fullName evidence="6">Helicase C-terminal domain-containing protein</fullName>
    </recommendedName>
</protein>
<evidence type="ECO:0000256" key="2">
    <source>
        <dbReference type="ARBA" id="ARBA00022801"/>
    </source>
</evidence>
<dbReference type="SMART" id="SM00490">
    <property type="entry name" value="HELICc"/>
    <property type="match status" value="1"/>
</dbReference>